<accession>A0A5C0UJY8</accession>
<dbReference type="PROSITE" id="PS50850">
    <property type="entry name" value="MFS"/>
    <property type="match status" value="1"/>
</dbReference>
<feature type="transmembrane region" description="Helical" evidence="7">
    <location>
        <begin position="84"/>
        <end position="103"/>
    </location>
</feature>
<dbReference type="PANTHER" id="PTHR43045:SF1">
    <property type="entry name" value="SHIKIMATE TRANSPORTER"/>
    <property type="match status" value="1"/>
</dbReference>
<feature type="transmembrane region" description="Helical" evidence="7">
    <location>
        <begin position="12"/>
        <end position="33"/>
    </location>
</feature>
<dbReference type="GO" id="GO:0022857">
    <property type="term" value="F:transmembrane transporter activity"/>
    <property type="evidence" value="ECO:0007669"/>
    <property type="project" value="InterPro"/>
</dbReference>
<evidence type="ECO:0000256" key="6">
    <source>
        <dbReference type="ARBA" id="ARBA00023136"/>
    </source>
</evidence>
<feature type="transmembrane region" description="Helical" evidence="7">
    <location>
        <begin position="53"/>
        <end position="72"/>
    </location>
</feature>
<dbReference type="InterPro" id="IPR011701">
    <property type="entry name" value="MFS"/>
</dbReference>
<feature type="transmembrane region" description="Helical" evidence="7">
    <location>
        <begin position="364"/>
        <end position="384"/>
    </location>
</feature>
<comment type="subcellular location">
    <subcellularLocation>
        <location evidence="1">Cell inner membrane</location>
        <topology evidence="1">Multi-pass membrane protein</topology>
    </subcellularLocation>
</comment>
<evidence type="ECO:0000256" key="1">
    <source>
        <dbReference type="ARBA" id="ARBA00004429"/>
    </source>
</evidence>
<dbReference type="OrthoDB" id="7160108at2"/>
<keyword evidence="10" id="KW-1185">Reference proteome</keyword>
<feature type="transmembrane region" description="Helical" evidence="7">
    <location>
        <begin position="237"/>
        <end position="259"/>
    </location>
</feature>
<feature type="domain" description="Major facilitator superfamily (MFS) profile" evidence="8">
    <location>
        <begin position="14"/>
        <end position="420"/>
    </location>
</feature>
<reference evidence="9 10" key="1">
    <citation type="submission" date="2019-08" db="EMBL/GenBank/DDBJ databases">
        <title>Highly reduced genomes of protist endosymbionts show evolutionary convergence.</title>
        <authorList>
            <person name="George E."/>
            <person name="Husnik F."/>
            <person name="Tashyreva D."/>
            <person name="Prokopchuk G."/>
            <person name="Horak A."/>
            <person name="Kwong W.K."/>
            <person name="Lukes J."/>
            <person name="Keeling P.J."/>
        </authorList>
    </citation>
    <scope>NUCLEOTIDE SEQUENCE [LARGE SCALE GENOMIC DNA]</scope>
    <source>
        <strain evidence="9">1621</strain>
    </source>
</reference>
<dbReference type="InterPro" id="IPR036259">
    <property type="entry name" value="MFS_trans_sf"/>
</dbReference>
<evidence type="ECO:0000256" key="2">
    <source>
        <dbReference type="ARBA" id="ARBA00022448"/>
    </source>
</evidence>
<keyword evidence="2" id="KW-0813">Transport</keyword>
<dbReference type="Gene3D" id="1.20.1250.20">
    <property type="entry name" value="MFS general substrate transporter like domains"/>
    <property type="match status" value="1"/>
</dbReference>
<keyword evidence="4 7" id="KW-0812">Transmembrane</keyword>
<feature type="transmembrane region" description="Helical" evidence="7">
    <location>
        <begin position="396"/>
        <end position="414"/>
    </location>
</feature>
<dbReference type="EMBL" id="CP043312">
    <property type="protein sequence ID" value="QEK39863.1"/>
    <property type="molecule type" value="Genomic_DNA"/>
</dbReference>
<evidence type="ECO:0000256" key="3">
    <source>
        <dbReference type="ARBA" id="ARBA00022475"/>
    </source>
</evidence>
<dbReference type="InterPro" id="IPR020846">
    <property type="entry name" value="MFS_dom"/>
</dbReference>
<feature type="transmembrane region" description="Helical" evidence="7">
    <location>
        <begin position="180"/>
        <end position="201"/>
    </location>
</feature>
<evidence type="ECO:0000256" key="7">
    <source>
        <dbReference type="SAM" id="Phobius"/>
    </source>
</evidence>
<protein>
    <submittedName>
        <fullName evidence="9">MHS family MFS transporter</fullName>
    </submittedName>
</protein>
<dbReference type="Proteomes" id="UP000323844">
    <property type="component" value="Chromosome"/>
</dbReference>
<keyword evidence="5 7" id="KW-1133">Transmembrane helix</keyword>
<feature type="transmembrane region" description="Helical" evidence="7">
    <location>
        <begin position="279"/>
        <end position="299"/>
    </location>
</feature>
<gene>
    <name evidence="9" type="ORF">FZC37_02945</name>
</gene>
<dbReference type="SUPFAM" id="SSF103473">
    <property type="entry name" value="MFS general substrate transporter"/>
    <property type="match status" value="1"/>
</dbReference>
<evidence type="ECO:0000256" key="5">
    <source>
        <dbReference type="ARBA" id="ARBA00022989"/>
    </source>
</evidence>
<evidence type="ECO:0000313" key="9">
    <source>
        <dbReference type="EMBL" id="QEK39863.1"/>
    </source>
</evidence>
<dbReference type="PANTHER" id="PTHR43045">
    <property type="entry name" value="SHIKIMATE TRANSPORTER"/>
    <property type="match status" value="1"/>
</dbReference>
<evidence type="ECO:0000256" key="4">
    <source>
        <dbReference type="ARBA" id="ARBA00022692"/>
    </source>
</evidence>
<evidence type="ECO:0000259" key="8">
    <source>
        <dbReference type="PROSITE" id="PS50850"/>
    </source>
</evidence>
<sequence length="430" mass="47455">MKESDNERLQHAKTTALLSVGTFLEFFDLFLYVHMAQIINPVFFPQGASGSWLLGNFALLSTFMFRPIGALIFGRIGDVLGRKITVIVTTMMSGIACVTMAALPGYESIGMSAQVLMILCRVIQGMSAMGEVTGAEIYLLELTKPPRRYFYIAMVASATGLGGLFALATCNFILKFGLSWRYAFAFGSLIAVTGGVARTALREAPEFTREKMIMLRNKSSSLTKTMTTSNKVNIRSFMWLLAINAVLPMMFCLRCIHIPETLQNRFGFSTQDVINCNLAVSTVEVIVDVALACIVLIISPIKIVKYRAHIFLALVLILPPILEYCPYSSVIILLQMLVTIFYLCGSPATPIFYSHFPTLKRFTVVAFAFAFATAASWALGTVVLDPLKARFGAFGLWAILIPLYILFALAVVYFERLEKKRDTASAGSNE</sequence>
<dbReference type="Pfam" id="PF07690">
    <property type="entry name" value="MFS_1"/>
    <property type="match status" value="1"/>
</dbReference>
<evidence type="ECO:0000313" key="10">
    <source>
        <dbReference type="Proteomes" id="UP000323844"/>
    </source>
</evidence>
<organism evidence="9 10">
    <name type="scientific">Candidatus Sneabacter namystus</name>
    <dbReference type="NCBI Taxonomy" id="2601646"/>
    <lineage>
        <taxon>Bacteria</taxon>
        <taxon>Pseudomonadati</taxon>
        <taxon>Pseudomonadota</taxon>
        <taxon>Alphaproteobacteria</taxon>
        <taxon>Rickettsiales</taxon>
        <taxon>Rickettsiaceae</taxon>
        <taxon>Rickettsieae</taxon>
        <taxon>Candidatus Sneabacter</taxon>
    </lineage>
</organism>
<feature type="transmembrane region" description="Helical" evidence="7">
    <location>
        <begin position="306"/>
        <end position="322"/>
    </location>
</feature>
<dbReference type="RefSeq" id="WP_148952224.1">
    <property type="nucleotide sequence ID" value="NZ_CP043312.1"/>
</dbReference>
<feature type="transmembrane region" description="Helical" evidence="7">
    <location>
        <begin position="328"/>
        <end position="352"/>
    </location>
</feature>
<dbReference type="KEGG" id="snay:FZC37_02945"/>
<keyword evidence="3" id="KW-1003">Cell membrane</keyword>
<dbReference type="GO" id="GO:0005886">
    <property type="term" value="C:plasma membrane"/>
    <property type="evidence" value="ECO:0007669"/>
    <property type="project" value="UniProtKB-SubCell"/>
</dbReference>
<name>A0A5C0UJY8_9RICK</name>
<feature type="transmembrane region" description="Helical" evidence="7">
    <location>
        <begin position="149"/>
        <end position="174"/>
    </location>
</feature>
<dbReference type="AlphaFoldDB" id="A0A5C0UJY8"/>
<keyword evidence="6 7" id="KW-0472">Membrane</keyword>
<proteinExistence type="predicted"/>